<keyword evidence="5" id="KW-1185">Reference proteome</keyword>
<comment type="caution">
    <text evidence="4">The sequence shown here is derived from an EMBL/GenBank/DDBJ whole genome shotgun (WGS) entry which is preliminary data.</text>
</comment>
<dbReference type="Pfam" id="PF18962">
    <property type="entry name" value="Por_Secre_tail"/>
    <property type="match status" value="1"/>
</dbReference>
<feature type="chain" id="PRO_5047451332" evidence="2">
    <location>
        <begin position="20"/>
        <end position="267"/>
    </location>
</feature>
<feature type="domain" description="Secretion system C-terminal sorting" evidence="3">
    <location>
        <begin position="204"/>
        <end position="265"/>
    </location>
</feature>
<evidence type="ECO:0000256" key="1">
    <source>
        <dbReference type="ARBA" id="ARBA00022729"/>
    </source>
</evidence>
<dbReference type="RefSeq" id="WP_264743688.1">
    <property type="nucleotide sequence ID" value="NZ_JAPDHV010000004.1"/>
</dbReference>
<dbReference type="Proteomes" id="UP001163719">
    <property type="component" value="Unassembled WGS sequence"/>
</dbReference>
<proteinExistence type="predicted"/>
<evidence type="ECO:0000259" key="3">
    <source>
        <dbReference type="Pfam" id="PF18962"/>
    </source>
</evidence>
<sequence>MNLRLLFGALVLTTATANAQLATIYENFDGFTSGSSTFPQNGWTVKLAANPMPYPPAPLMIVTTDTNKSIQAYSGNNSSQPSYLISPQIVTPTGDKTLSFKATLASPSPGPGSIQIGIASDPLDMSTFVAVGDLINLATVNATQNVNIPIPASTGSYIVFKFTPTASHVALQIDDVIYNTPSSLAVSDNIKSKEKTQFALTPDNSTLQFSANKEPKAIHVYSASGAKVIEGKLNNKKLDITQLQTGVYYILIEEANGSLTKSKFIKK</sequence>
<evidence type="ECO:0000256" key="2">
    <source>
        <dbReference type="SAM" id="SignalP"/>
    </source>
</evidence>
<accession>A0ABT3HPN1</accession>
<dbReference type="NCBIfam" id="TIGR04183">
    <property type="entry name" value="Por_Secre_tail"/>
    <property type="match status" value="1"/>
</dbReference>
<feature type="signal peptide" evidence="2">
    <location>
        <begin position="1"/>
        <end position="19"/>
    </location>
</feature>
<evidence type="ECO:0000313" key="4">
    <source>
        <dbReference type="EMBL" id="MCW3161745.1"/>
    </source>
</evidence>
<keyword evidence="1 2" id="KW-0732">Signal</keyword>
<gene>
    <name evidence="4" type="ORF">OH806_10775</name>
</gene>
<protein>
    <submittedName>
        <fullName evidence="4">T9SS type A sorting domain-containing protein</fullName>
    </submittedName>
</protein>
<evidence type="ECO:0000313" key="5">
    <source>
        <dbReference type="Proteomes" id="UP001163719"/>
    </source>
</evidence>
<organism evidence="4 5">
    <name type="scientific">Chryseobacterium oryctis</name>
    <dbReference type="NCBI Taxonomy" id="2952618"/>
    <lineage>
        <taxon>Bacteria</taxon>
        <taxon>Pseudomonadati</taxon>
        <taxon>Bacteroidota</taxon>
        <taxon>Flavobacteriia</taxon>
        <taxon>Flavobacteriales</taxon>
        <taxon>Weeksellaceae</taxon>
        <taxon>Chryseobacterium group</taxon>
        <taxon>Chryseobacterium</taxon>
    </lineage>
</organism>
<dbReference type="Gene3D" id="2.60.120.200">
    <property type="match status" value="1"/>
</dbReference>
<dbReference type="InterPro" id="IPR026444">
    <property type="entry name" value="Secre_tail"/>
</dbReference>
<reference evidence="4" key="1">
    <citation type="submission" date="2022-10" db="EMBL/GenBank/DDBJ databases">
        <title>Chryseobacterium babae sp. nov. isolated from the gut of the beetle Oryctes rhinoceros, and Chryseobacterium kimseyorum sp. nov., isolated from a stick insect rearing cage.</title>
        <authorList>
            <person name="Shelomi M."/>
            <person name="Han C.-J."/>
            <person name="Chen W.-M."/>
            <person name="Chen H.-K."/>
            <person name="Liaw S.-J."/>
            <person name="Muhle E."/>
            <person name="Clermont D."/>
        </authorList>
    </citation>
    <scope>NUCLEOTIDE SEQUENCE</scope>
    <source>
        <strain evidence="4">WLa1L2M3</strain>
    </source>
</reference>
<dbReference type="EMBL" id="JAPDHV010000004">
    <property type="protein sequence ID" value="MCW3161745.1"/>
    <property type="molecule type" value="Genomic_DNA"/>
</dbReference>
<name>A0ABT3HPN1_9FLAO</name>